<accession>A0A1C4GQ11</accession>
<proteinExistence type="predicted"/>
<dbReference type="EMBL" id="NOVD01000036">
    <property type="protein sequence ID" value="PCK24178.1"/>
    <property type="molecule type" value="Genomic_DNA"/>
</dbReference>
<evidence type="ECO:0000313" key="2">
    <source>
        <dbReference type="Proteomes" id="UP000230886"/>
    </source>
</evidence>
<evidence type="ECO:0000313" key="1">
    <source>
        <dbReference type="EMBL" id="PCK24178.1"/>
    </source>
</evidence>
<dbReference type="RefSeq" id="WP_047269146.1">
    <property type="nucleotide sequence ID" value="NZ_FMBB01000037.1"/>
</dbReference>
<dbReference type="AlphaFoldDB" id="A0A1C4GQ11"/>
<name>A0A1C4GQ11_RHOSG</name>
<sequence length="154" mass="16230">MKTFPQTRVSFSASDIDCVISAADSGLVQHALSQALRIVLESGGSAPGVEPIQISEALELFAWIEMRTSGESGHFLTGEIPMVHSATAALIFSRDVLLATAGNIEAGVCRVPDQPDQSPAAHAGGYRDCASWVTDLINNQNNKAPDSAYLAGPY</sequence>
<gene>
    <name evidence="1" type="ORF">CHR55_27440</name>
</gene>
<protein>
    <submittedName>
        <fullName evidence="1">Uncharacterized protein</fullName>
    </submittedName>
</protein>
<organism evidence="1 2">
    <name type="scientific">Rhodococcus qingshengii</name>
    <dbReference type="NCBI Taxonomy" id="334542"/>
    <lineage>
        <taxon>Bacteria</taxon>
        <taxon>Bacillati</taxon>
        <taxon>Actinomycetota</taxon>
        <taxon>Actinomycetes</taxon>
        <taxon>Mycobacteriales</taxon>
        <taxon>Nocardiaceae</taxon>
        <taxon>Rhodococcus</taxon>
        <taxon>Rhodococcus erythropolis group</taxon>
    </lineage>
</organism>
<dbReference type="Proteomes" id="UP000230886">
    <property type="component" value="Unassembled WGS sequence"/>
</dbReference>
<comment type="caution">
    <text evidence="1">The sequence shown here is derived from an EMBL/GenBank/DDBJ whole genome shotgun (WGS) entry which is preliminary data.</text>
</comment>
<reference evidence="1 2" key="1">
    <citation type="submission" date="2017-07" db="EMBL/GenBank/DDBJ databases">
        <title>Draft sequence of Rhodococcus enclensis 23b-28.</title>
        <authorList>
            <person name="Besaury L."/>
            <person name="Sancelme M."/>
            <person name="Amato P."/>
            <person name="Lallement A."/>
            <person name="Delort A.-M."/>
        </authorList>
    </citation>
    <scope>NUCLEOTIDE SEQUENCE [LARGE SCALE GENOMIC DNA]</scope>
    <source>
        <strain evidence="1 2">23b-28</strain>
    </source>
</reference>